<accession>A0ABT0GJL4</accession>
<dbReference type="Gene3D" id="1.10.287.130">
    <property type="match status" value="1"/>
</dbReference>
<evidence type="ECO:0000256" key="4">
    <source>
        <dbReference type="SAM" id="Phobius"/>
    </source>
</evidence>
<evidence type="ECO:0000256" key="2">
    <source>
        <dbReference type="ARBA" id="ARBA00012438"/>
    </source>
</evidence>
<keyword evidence="7" id="KW-1185">Reference proteome</keyword>
<keyword evidence="6" id="KW-0067">ATP-binding</keyword>
<dbReference type="SUPFAM" id="SSF55874">
    <property type="entry name" value="ATPase domain of HSP90 chaperone/DNA topoisomerase II/histidine kinase"/>
    <property type="match status" value="1"/>
</dbReference>
<reference evidence="6" key="1">
    <citation type="submission" date="2022-04" db="EMBL/GenBank/DDBJ databases">
        <title>Lysobacter sp. CAU 1642 isolated from sea sand.</title>
        <authorList>
            <person name="Kim W."/>
        </authorList>
    </citation>
    <scope>NUCLEOTIDE SEQUENCE</scope>
    <source>
        <strain evidence="6">CAU 1642</strain>
    </source>
</reference>
<sequence>MTIQSRTAVLLLGLQLAGLLAMAFLAARWEAIGEASRRQQRIEAQLAAQAQRIDHEGELLARAAVDLAIQGALLHQQRGNPPGPAWHARVQAQLGDRLERLPEAIGGGWWFEPGAVEPGRRHYGPFVYRDGSGVVFTWALSTPEYDYHSRGWYLAALPRDWERDRRRPRNVYWSAPYYDEASGSSALMLTLGAPMHDAEGRVIGIATVDWSLDALRELIRALAEPGGQQAFLVDRRSGSLLAFSADPGLAMTPVALQPWAAGLNSSLAAGSTRRLADVELAGVPHAVHVRATRAGLLLGTLTPIRPGWEGLFDTLPRWLWWALVIGMPIALLVLLVLSQQRRPLDKVLAALRQSLVREPGSDRLLLRPMELSGRNEFTPLIERLNALYAEINADTERTARLNETLQARQAEIAALNASLEQRINERTFELEANNAELQRTVSALSRLQGQLVEVEKHGSMSRLVAGIAHDINTPLGVAVTAASHLQDLLRERREVLARAARAEPLLRQLVEDGEEGLGMLLSNLQRAAALVRSVKQISVDQSGEGRRRFDFAAYLEDVLLSLRPQHKRLPHRVQLDCPRGIELDSFPGAWAQVVTNLVMNALNHAFAPGSAGLIEVSGRIEGGAIELRVRDNGLGIPADRQSRIFEAFFTTGAQHGGTGLGLAVVRDLVEQRLGGRIDVISAPGQGSEFLIRAPLSSPGNGHPG</sequence>
<comment type="catalytic activity">
    <reaction evidence="1">
        <text>ATP + protein L-histidine = ADP + protein N-phospho-L-histidine.</text>
        <dbReference type="EC" id="2.7.13.3"/>
    </reaction>
</comment>
<dbReference type="Proteomes" id="UP001431449">
    <property type="component" value="Unassembled WGS sequence"/>
</dbReference>
<name>A0ABT0GJL4_9GAMM</name>
<gene>
    <name evidence="6" type="ORF">M0G41_13745</name>
</gene>
<dbReference type="PROSITE" id="PS50109">
    <property type="entry name" value="HIS_KIN"/>
    <property type="match status" value="1"/>
</dbReference>
<evidence type="ECO:0000313" key="7">
    <source>
        <dbReference type="Proteomes" id="UP001431449"/>
    </source>
</evidence>
<organism evidence="6 7">
    <name type="scientific">Pseudomarimonas salicorniae</name>
    <dbReference type="NCBI Taxonomy" id="2933270"/>
    <lineage>
        <taxon>Bacteria</taxon>
        <taxon>Pseudomonadati</taxon>
        <taxon>Pseudomonadota</taxon>
        <taxon>Gammaproteobacteria</taxon>
        <taxon>Lysobacterales</taxon>
        <taxon>Lysobacteraceae</taxon>
        <taxon>Pseudomarimonas</taxon>
    </lineage>
</organism>
<keyword evidence="6" id="KW-0547">Nucleotide-binding</keyword>
<feature type="transmembrane region" description="Helical" evidence="4">
    <location>
        <begin position="318"/>
        <end position="337"/>
    </location>
</feature>
<dbReference type="Gene3D" id="3.30.450.20">
    <property type="entry name" value="PAS domain"/>
    <property type="match status" value="1"/>
</dbReference>
<evidence type="ECO:0000313" key="6">
    <source>
        <dbReference type="EMBL" id="MCK7594731.1"/>
    </source>
</evidence>
<evidence type="ECO:0000259" key="5">
    <source>
        <dbReference type="PROSITE" id="PS50109"/>
    </source>
</evidence>
<dbReference type="InterPro" id="IPR005467">
    <property type="entry name" value="His_kinase_dom"/>
</dbReference>
<dbReference type="SMART" id="SM00387">
    <property type="entry name" value="HATPase_c"/>
    <property type="match status" value="1"/>
</dbReference>
<dbReference type="EC" id="2.7.13.3" evidence="2"/>
<dbReference type="CDD" id="cd00082">
    <property type="entry name" value="HisKA"/>
    <property type="match status" value="1"/>
</dbReference>
<evidence type="ECO:0000256" key="1">
    <source>
        <dbReference type="ARBA" id="ARBA00000085"/>
    </source>
</evidence>
<keyword evidence="3" id="KW-0597">Phosphoprotein</keyword>
<comment type="caution">
    <text evidence="6">The sequence shown here is derived from an EMBL/GenBank/DDBJ whole genome shotgun (WGS) entry which is preliminary data.</text>
</comment>
<dbReference type="PANTHER" id="PTHR43065:SF47">
    <property type="match status" value="1"/>
</dbReference>
<dbReference type="Pfam" id="PF22673">
    <property type="entry name" value="MCP-like_PDC_1"/>
    <property type="match status" value="1"/>
</dbReference>
<dbReference type="PANTHER" id="PTHR43065">
    <property type="entry name" value="SENSOR HISTIDINE KINASE"/>
    <property type="match status" value="1"/>
</dbReference>
<dbReference type="RefSeq" id="WP_248210342.1">
    <property type="nucleotide sequence ID" value="NZ_JALNMH010000011.1"/>
</dbReference>
<dbReference type="InterPro" id="IPR036097">
    <property type="entry name" value="HisK_dim/P_sf"/>
</dbReference>
<dbReference type="PRINTS" id="PR00344">
    <property type="entry name" value="BCTRLSENSOR"/>
</dbReference>
<dbReference type="GO" id="GO:0005524">
    <property type="term" value="F:ATP binding"/>
    <property type="evidence" value="ECO:0007669"/>
    <property type="project" value="UniProtKB-KW"/>
</dbReference>
<dbReference type="SUPFAM" id="SSF47384">
    <property type="entry name" value="Homodimeric domain of signal transducing histidine kinase"/>
    <property type="match status" value="1"/>
</dbReference>
<dbReference type="InterPro" id="IPR004358">
    <property type="entry name" value="Sig_transdc_His_kin-like_C"/>
</dbReference>
<dbReference type="InterPro" id="IPR003594">
    <property type="entry name" value="HATPase_dom"/>
</dbReference>
<dbReference type="Pfam" id="PF02518">
    <property type="entry name" value="HATPase_c"/>
    <property type="match status" value="1"/>
</dbReference>
<keyword evidence="4" id="KW-1133">Transmembrane helix</keyword>
<dbReference type="EMBL" id="JALNMH010000011">
    <property type="protein sequence ID" value="MCK7594731.1"/>
    <property type="molecule type" value="Genomic_DNA"/>
</dbReference>
<keyword evidence="4" id="KW-0472">Membrane</keyword>
<evidence type="ECO:0000256" key="3">
    <source>
        <dbReference type="ARBA" id="ARBA00022553"/>
    </source>
</evidence>
<dbReference type="CDD" id="cd12913">
    <property type="entry name" value="PDC1_MCP_like"/>
    <property type="match status" value="1"/>
</dbReference>
<feature type="domain" description="Histidine kinase" evidence="5">
    <location>
        <begin position="466"/>
        <end position="697"/>
    </location>
</feature>
<dbReference type="Pfam" id="PF00512">
    <property type="entry name" value="HisKA"/>
    <property type="match status" value="1"/>
</dbReference>
<dbReference type="InterPro" id="IPR003661">
    <property type="entry name" value="HisK_dim/P_dom"/>
</dbReference>
<dbReference type="InterPro" id="IPR036890">
    <property type="entry name" value="HATPase_C_sf"/>
</dbReference>
<dbReference type="Gene3D" id="3.30.565.10">
    <property type="entry name" value="Histidine kinase-like ATPase, C-terminal domain"/>
    <property type="match status" value="1"/>
</dbReference>
<proteinExistence type="predicted"/>
<dbReference type="CDD" id="cd00075">
    <property type="entry name" value="HATPase"/>
    <property type="match status" value="1"/>
</dbReference>
<keyword evidence="4" id="KW-0812">Transmembrane</keyword>
<protein>
    <recommendedName>
        <fullName evidence="2">histidine kinase</fullName>
        <ecNumber evidence="2">2.7.13.3</ecNumber>
    </recommendedName>
</protein>